<accession>A0ACB8D3M1</accession>
<dbReference type="Proteomes" id="UP000821865">
    <property type="component" value="Chromosome 3"/>
</dbReference>
<dbReference type="EMBL" id="CM023472">
    <property type="protein sequence ID" value="KAH7959115.1"/>
    <property type="molecule type" value="Genomic_DNA"/>
</dbReference>
<reference evidence="1" key="1">
    <citation type="submission" date="2020-05" db="EMBL/GenBank/DDBJ databases">
        <title>Large-scale comparative analyses of tick genomes elucidate their genetic diversity and vector capacities.</title>
        <authorList>
            <person name="Jia N."/>
            <person name="Wang J."/>
            <person name="Shi W."/>
            <person name="Du L."/>
            <person name="Sun Y."/>
            <person name="Zhan W."/>
            <person name="Jiang J."/>
            <person name="Wang Q."/>
            <person name="Zhang B."/>
            <person name="Ji P."/>
            <person name="Sakyi L.B."/>
            <person name="Cui X."/>
            <person name="Yuan T."/>
            <person name="Jiang B."/>
            <person name="Yang W."/>
            <person name="Lam T.T.-Y."/>
            <person name="Chang Q."/>
            <person name="Ding S."/>
            <person name="Wang X."/>
            <person name="Zhu J."/>
            <person name="Ruan X."/>
            <person name="Zhao L."/>
            <person name="Wei J."/>
            <person name="Que T."/>
            <person name="Du C."/>
            <person name="Cheng J."/>
            <person name="Dai P."/>
            <person name="Han X."/>
            <person name="Huang E."/>
            <person name="Gao Y."/>
            <person name="Liu J."/>
            <person name="Shao H."/>
            <person name="Ye R."/>
            <person name="Li L."/>
            <person name="Wei W."/>
            <person name="Wang X."/>
            <person name="Wang C."/>
            <person name="Yang T."/>
            <person name="Huo Q."/>
            <person name="Li W."/>
            <person name="Guo W."/>
            <person name="Chen H."/>
            <person name="Zhou L."/>
            <person name="Ni X."/>
            <person name="Tian J."/>
            <person name="Zhou Y."/>
            <person name="Sheng Y."/>
            <person name="Liu T."/>
            <person name="Pan Y."/>
            <person name="Xia L."/>
            <person name="Li J."/>
            <person name="Zhao F."/>
            <person name="Cao W."/>
        </authorList>
    </citation>
    <scope>NUCLEOTIDE SEQUENCE</scope>
    <source>
        <strain evidence="1">Dsil-2018</strain>
    </source>
</reference>
<organism evidence="1 2">
    <name type="scientific">Dermacentor silvarum</name>
    <name type="common">Tick</name>
    <dbReference type="NCBI Taxonomy" id="543639"/>
    <lineage>
        <taxon>Eukaryota</taxon>
        <taxon>Metazoa</taxon>
        <taxon>Ecdysozoa</taxon>
        <taxon>Arthropoda</taxon>
        <taxon>Chelicerata</taxon>
        <taxon>Arachnida</taxon>
        <taxon>Acari</taxon>
        <taxon>Parasitiformes</taxon>
        <taxon>Ixodida</taxon>
        <taxon>Ixodoidea</taxon>
        <taxon>Ixodidae</taxon>
        <taxon>Rhipicephalinae</taxon>
        <taxon>Dermacentor</taxon>
    </lineage>
</organism>
<comment type="caution">
    <text evidence="1">The sequence shown here is derived from an EMBL/GenBank/DDBJ whole genome shotgun (WGS) entry which is preliminary data.</text>
</comment>
<evidence type="ECO:0000313" key="1">
    <source>
        <dbReference type="EMBL" id="KAH7959115.1"/>
    </source>
</evidence>
<sequence>MARSNRLETGRPELEKETIFLIDPTGELITLTPERLVLREEDVGEEELVNFYKKDPKEKPRVSLAIRKDDETIGARVQASIINGAIGGDMAAALLFKIAGTIKHQLTTNFEVDGILIKRAGETVTPLDLIDVHVTDIASYHLDSGAADDTLCNDLTAAFVLCYAHRVCHLAGTVGSNDYIGHLVAKGMAIARTSPMNGAKEAIRSTLLASKAFGAVLVNHPGFCGLLAAIDMFFLNFPNHALSKFRIATLQTYCKGYTILKDLTYMNEITGMERSEWSQGIFVEKISKQIQKLTGIEQYFKFHKSYFPYLSALRILTRSPFSVTVSPELHAFIHAVGTLKSHVRSYSARLVRCSQEELVFQNARVFALATTAPADQQKRCVERGADQKMLAEHEKVNQPTSINALDWRSFIETFDGREPPAAVIRAKQVLDAAGPHRTGTILEGLRSATNNSHALIKLTMVSTPASQDGN</sequence>
<protein>
    <submittedName>
        <fullName evidence="1">Uncharacterized protein</fullName>
    </submittedName>
</protein>
<keyword evidence="2" id="KW-1185">Reference proteome</keyword>
<evidence type="ECO:0000313" key="2">
    <source>
        <dbReference type="Proteomes" id="UP000821865"/>
    </source>
</evidence>
<proteinExistence type="predicted"/>
<name>A0ACB8D3M1_DERSI</name>
<gene>
    <name evidence="1" type="ORF">HPB49_008347</name>
</gene>